<accession>A0A6A0A337</accession>
<feature type="non-terminal residue" evidence="2">
    <location>
        <position position="1"/>
    </location>
</feature>
<organism evidence="2 3">
    <name type="scientific">Haematococcus lacustris</name>
    <name type="common">Green alga</name>
    <name type="synonym">Haematococcus pluvialis</name>
    <dbReference type="NCBI Taxonomy" id="44745"/>
    <lineage>
        <taxon>Eukaryota</taxon>
        <taxon>Viridiplantae</taxon>
        <taxon>Chlorophyta</taxon>
        <taxon>core chlorophytes</taxon>
        <taxon>Chlorophyceae</taxon>
        <taxon>CS clade</taxon>
        <taxon>Chlamydomonadales</taxon>
        <taxon>Haematococcaceae</taxon>
        <taxon>Haematococcus</taxon>
    </lineage>
</organism>
<keyword evidence="3" id="KW-1185">Reference proteome</keyword>
<gene>
    <name evidence="2" type="ORF">HaLaN_24995</name>
</gene>
<evidence type="ECO:0000313" key="2">
    <source>
        <dbReference type="EMBL" id="GFH26786.1"/>
    </source>
</evidence>
<dbReference type="AlphaFoldDB" id="A0A6A0A337"/>
<sequence length="51" mass="5894">MSLSSWRAAKRTGWQKSARSHSSVSRTLRMVADVFFYALKSVLYPLQPLYD</sequence>
<feature type="compositionally biased region" description="Polar residues" evidence="1">
    <location>
        <begin position="14"/>
        <end position="25"/>
    </location>
</feature>
<feature type="non-terminal residue" evidence="2">
    <location>
        <position position="51"/>
    </location>
</feature>
<name>A0A6A0A337_HAELA</name>
<evidence type="ECO:0000313" key="3">
    <source>
        <dbReference type="Proteomes" id="UP000485058"/>
    </source>
</evidence>
<evidence type="ECO:0000256" key="1">
    <source>
        <dbReference type="SAM" id="MobiDB-lite"/>
    </source>
</evidence>
<dbReference type="Proteomes" id="UP000485058">
    <property type="component" value="Unassembled WGS sequence"/>
</dbReference>
<proteinExistence type="predicted"/>
<reference evidence="2 3" key="1">
    <citation type="submission" date="2020-02" db="EMBL/GenBank/DDBJ databases">
        <title>Draft genome sequence of Haematococcus lacustris strain NIES-144.</title>
        <authorList>
            <person name="Morimoto D."/>
            <person name="Nakagawa S."/>
            <person name="Yoshida T."/>
            <person name="Sawayama S."/>
        </authorList>
    </citation>
    <scope>NUCLEOTIDE SEQUENCE [LARGE SCALE GENOMIC DNA]</scope>
    <source>
        <strain evidence="2 3">NIES-144</strain>
    </source>
</reference>
<comment type="caution">
    <text evidence="2">The sequence shown here is derived from an EMBL/GenBank/DDBJ whole genome shotgun (WGS) entry which is preliminary data.</text>
</comment>
<dbReference type="EMBL" id="BLLF01003240">
    <property type="protein sequence ID" value="GFH26786.1"/>
    <property type="molecule type" value="Genomic_DNA"/>
</dbReference>
<protein>
    <submittedName>
        <fullName evidence="2">EF_assoc_2 domain-containing protein</fullName>
    </submittedName>
</protein>
<feature type="region of interest" description="Disordered" evidence="1">
    <location>
        <begin position="1"/>
        <end position="25"/>
    </location>
</feature>